<keyword evidence="4" id="KW-0808">Transferase</keyword>
<evidence type="ECO:0000256" key="2">
    <source>
        <dbReference type="ARBA" id="ARBA00004922"/>
    </source>
</evidence>
<evidence type="ECO:0000313" key="15">
    <source>
        <dbReference type="EMBL" id="KAK6742630.1"/>
    </source>
</evidence>
<evidence type="ECO:0000256" key="12">
    <source>
        <dbReference type="ARBA" id="ARBA00048647"/>
    </source>
</evidence>
<dbReference type="CDD" id="cd11298">
    <property type="entry name" value="O-FucT-2"/>
    <property type="match status" value="1"/>
</dbReference>
<comment type="catalytic activity">
    <reaction evidence="11">
        <text>L-threonyl-[protein] + GDP-beta-L-fucose = 3-O-(alpha-L-fucosyl)-L-threonyl-[protein] + GDP + H(+)</text>
        <dbReference type="Rhea" id="RHEA:70491"/>
        <dbReference type="Rhea" id="RHEA-COMP:11060"/>
        <dbReference type="Rhea" id="RHEA-COMP:17915"/>
        <dbReference type="ChEBI" id="CHEBI:15378"/>
        <dbReference type="ChEBI" id="CHEBI:30013"/>
        <dbReference type="ChEBI" id="CHEBI:57273"/>
        <dbReference type="ChEBI" id="CHEBI:58189"/>
        <dbReference type="ChEBI" id="CHEBI:189631"/>
        <dbReference type="EC" id="2.4.1.221"/>
    </reaction>
    <physiologicalReaction direction="left-to-right" evidence="11">
        <dbReference type="Rhea" id="RHEA:70492"/>
    </physiologicalReaction>
</comment>
<protein>
    <recommendedName>
        <fullName evidence="9">GDP-fucose protein O-fucosyltransferase 2</fullName>
        <ecNumber evidence="3">2.4.1.221</ecNumber>
    </recommendedName>
    <alternativeName>
        <fullName evidence="10">Peptide-O-fucosyltransferase 2</fullName>
    </alternativeName>
</protein>
<accession>A0ABR1CX36</accession>
<dbReference type="EC" id="2.4.1.221" evidence="3"/>
<dbReference type="PANTHER" id="PTHR13398:SF0">
    <property type="entry name" value="GDP-FUCOSE PROTEIN O-FUCOSYLTRANSFERASE 2"/>
    <property type="match status" value="1"/>
</dbReference>
<comment type="subcellular location">
    <subcellularLocation>
        <location evidence="1">Endoplasmic reticulum</location>
    </subcellularLocation>
</comment>
<evidence type="ECO:0000256" key="14">
    <source>
        <dbReference type="SAM" id="SignalP"/>
    </source>
</evidence>
<comment type="caution">
    <text evidence="15">The sequence shown here is derived from an EMBL/GenBank/DDBJ whole genome shotgun (WGS) entry which is preliminary data.</text>
</comment>
<evidence type="ECO:0000256" key="13">
    <source>
        <dbReference type="SAM" id="MobiDB-lite"/>
    </source>
</evidence>
<name>A0ABR1CX36_NECAM</name>
<dbReference type="EMBL" id="JAVFWL010000003">
    <property type="protein sequence ID" value="KAK6742630.1"/>
    <property type="molecule type" value="Genomic_DNA"/>
</dbReference>
<sequence length="394" mass="46677">MWDTLILLITCMNLFLCNRDTVSIVDDTKYSVARDTRFLIYDVNHGEGFNLRRDVYMRIANTVRLLREAGEPFVLVLPPWGALYHWQRQEVKLKWSVFFDVENLNEFVPVMEFETFVQEQGNIVEQVVYLQPYKEGWSGEYVLKYDHRDCIDGSRFYKFENNAWRGWFFSYENIRAKKFECLSLQGDSDTLKKVILEEYPGRASIFIDRAETILHQHYGDVHYWEARRSMRYARYLIEAGNLFRMTELSSSDEKDRTELPSSFRDERPRRDALGGDYVCAHWRRKDFLRAHGKELPSIKETARKVPVEITGGEHRDVMNPQKPHQRREVRHLIPFAYKSRHKVVLGPRLALIVTSDAVIRGFLGTRSDDASQEDQVRRHQSDRDEKMPPIERRI</sequence>
<evidence type="ECO:0000313" key="16">
    <source>
        <dbReference type="Proteomes" id="UP001303046"/>
    </source>
</evidence>
<evidence type="ECO:0000256" key="4">
    <source>
        <dbReference type="ARBA" id="ARBA00022679"/>
    </source>
</evidence>
<keyword evidence="6" id="KW-0294">Fucose metabolism</keyword>
<comment type="similarity">
    <text evidence="8">Belongs to the glycosyltransferase 68 family.</text>
</comment>
<dbReference type="InterPro" id="IPR045130">
    <property type="entry name" value="OFUT2-like"/>
</dbReference>
<dbReference type="Gene3D" id="3.40.50.11350">
    <property type="match status" value="1"/>
</dbReference>
<evidence type="ECO:0000256" key="10">
    <source>
        <dbReference type="ARBA" id="ARBA00033083"/>
    </source>
</evidence>
<evidence type="ECO:0000256" key="11">
    <source>
        <dbReference type="ARBA" id="ARBA00047273"/>
    </source>
</evidence>
<feature type="chain" id="PRO_5046655031" description="GDP-fucose protein O-fucosyltransferase 2" evidence="14">
    <location>
        <begin position="20"/>
        <end position="394"/>
    </location>
</feature>
<dbReference type="InterPro" id="IPR019378">
    <property type="entry name" value="GDP-Fuc_O-FucTrfase"/>
</dbReference>
<keyword evidence="16" id="KW-1185">Reference proteome</keyword>
<comment type="pathway">
    <text evidence="2">Protein modification; protein glycosylation.</text>
</comment>
<feature type="signal peptide" evidence="14">
    <location>
        <begin position="1"/>
        <end position="19"/>
    </location>
</feature>
<gene>
    <name evidence="15" type="primary">Necator_chrIII.g10860</name>
    <name evidence="15" type="ORF">RB195_010095</name>
</gene>
<evidence type="ECO:0000256" key="1">
    <source>
        <dbReference type="ARBA" id="ARBA00004240"/>
    </source>
</evidence>
<keyword evidence="5" id="KW-0256">Endoplasmic reticulum</keyword>
<dbReference type="PANTHER" id="PTHR13398">
    <property type="entry name" value="GDP-FUCOSE PROTEIN O-FUCOSYLTRANSFERASE 2"/>
    <property type="match status" value="1"/>
</dbReference>
<organism evidence="15 16">
    <name type="scientific">Necator americanus</name>
    <name type="common">Human hookworm</name>
    <dbReference type="NCBI Taxonomy" id="51031"/>
    <lineage>
        <taxon>Eukaryota</taxon>
        <taxon>Metazoa</taxon>
        <taxon>Ecdysozoa</taxon>
        <taxon>Nematoda</taxon>
        <taxon>Chromadorea</taxon>
        <taxon>Rhabditida</taxon>
        <taxon>Rhabditina</taxon>
        <taxon>Rhabditomorpha</taxon>
        <taxon>Strongyloidea</taxon>
        <taxon>Ancylostomatidae</taxon>
        <taxon>Bunostominae</taxon>
        <taxon>Necator</taxon>
    </lineage>
</organism>
<dbReference type="Proteomes" id="UP001303046">
    <property type="component" value="Unassembled WGS sequence"/>
</dbReference>
<evidence type="ECO:0000256" key="8">
    <source>
        <dbReference type="ARBA" id="ARBA00025803"/>
    </source>
</evidence>
<comment type="catalytic activity">
    <reaction evidence="12">
        <text>L-seryl-[protein] + GDP-beta-L-fucose = 3-O-(alpha-L-fucosyl)-L-seryl-[protein] + GDP + H(+)</text>
        <dbReference type="Rhea" id="RHEA:63644"/>
        <dbReference type="Rhea" id="RHEA-COMP:9863"/>
        <dbReference type="Rhea" id="RHEA-COMP:17914"/>
        <dbReference type="ChEBI" id="CHEBI:15378"/>
        <dbReference type="ChEBI" id="CHEBI:29999"/>
        <dbReference type="ChEBI" id="CHEBI:57273"/>
        <dbReference type="ChEBI" id="CHEBI:58189"/>
        <dbReference type="ChEBI" id="CHEBI:189632"/>
        <dbReference type="EC" id="2.4.1.221"/>
    </reaction>
    <physiologicalReaction direction="left-to-right" evidence="12">
        <dbReference type="Rhea" id="RHEA:63645"/>
    </physiologicalReaction>
</comment>
<proteinExistence type="inferred from homology"/>
<dbReference type="Pfam" id="PF10250">
    <property type="entry name" value="O-FucT"/>
    <property type="match status" value="1"/>
</dbReference>
<evidence type="ECO:0000256" key="5">
    <source>
        <dbReference type="ARBA" id="ARBA00022824"/>
    </source>
</evidence>
<keyword evidence="14" id="KW-0732">Signal</keyword>
<dbReference type="Gene3D" id="3.40.50.11340">
    <property type="match status" value="1"/>
</dbReference>
<feature type="region of interest" description="Disordered" evidence="13">
    <location>
        <begin position="368"/>
        <end position="394"/>
    </location>
</feature>
<reference evidence="15 16" key="1">
    <citation type="submission" date="2023-08" db="EMBL/GenBank/DDBJ databases">
        <title>A Necator americanus chromosomal reference genome.</title>
        <authorList>
            <person name="Ilik V."/>
            <person name="Petrzelkova K.J."/>
            <person name="Pardy F."/>
            <person name="Fuh T."/>
            <person name="Niatou-Singa F.S."/>
            <person name="Gouil Q."/>
            <person name="Baker L."/>
            <person name="Ritchie M.E."/>
            <person name="Jex A.R."/>
            <person name="Gazzola D."/>
            <person name="Li H."/>
            <person name="Toshio Fujiwara R."/>
            <person name="Zhan B."/>
            <person name="Aroian R.V."/>
            <person name="Pafco B."/>
            <person name="Schwarz E.M."/>
        </authorList>
    </citation>
    <scope>NUCLEOTIDE SEQUENCE [LARGE SCALE GENOMIC DNA]</scope>
    <source>
        <strain evidence="15 16">Aroian</strain>
        <tissue evidence="15">Whole animal</tissue>
    </source>
</reference>
<keyword evidence="7" id="KW-0119">Carbohydrate metabolism</keyword>
<evidence type="ECO:0000256" key="9">
    <source>
        <dbReference type="ARBA" id="ARBA00026232"/>
    </source>
</evidence>
<evidence type="ECO:0000256" key="7">
    <source>
        <dbReference type="ARBA" id="ARBA00023277"/>
    </source>
</evidence>
<evidence type="ECO:0000256" key="6">
    <source>
        <dbReference type="ARBA" id="ARBA00023253"/>
    </source>
</evidence>
<evidence type="ECO:0000256" key="3">
    <source>
        <dbReference type="ARBA" id="ARBA00012196"/>
    </source>
</evidence>